<evidence type="ECO:0000259" key="13">
    <source>
        <dbReference type="PROSITE" id="PS50172"/>
    </source>
</evidence>
<dbReference type="EMBL" id="AOME01000015">
    <property type="protein sequence ID" value="EMA55092.1"/>
    <property type="molecule type" value="Genomic_DNA"/>
</dbReference>
<dbReference type="HAMAP" id="MF_01588">
    <property type="entry name" value="DNA_ligase_A"/>
    <property type="match status" value="1"/>
</dbReference>
<keyword evidence="3 11" id="KW-0235">DNA replication</keyword>
<feature type="binding site" evidence="11">
    <location>
        <position position="226"/>
    </location>
    <ligand>
        <name>NAD(+)</name>
        <dbReference type="ChEBI" id="CHEBI:57540"/>
    </ligand>
</feature>
<dbReference type="Gene3D" id="2.40.50.140">
    <property type="entry name" value="Nucleic acid-binding proteins"/>
    <property type="match status" value="1"/>
</dbReference>
<keyword evidence="2 11" id="KW-0436">Ligase</keyword>
<sequence length="719" mass="78621">MAAPDATAADADNPYIEDPDAEFAPVEELNEETAREQAGQLRAALRYHDHRYYVESDPVIGDRTYDALFSRLEALEDAFDLPTENSPTRRVGGEPLDELHTVDHVAPMLSIDSSGDPDDVREFDERVRRELASSGGGQRSLADFDSEGDESDGENDPADITVEYVCEPKFDGLSIEIVYENGVYERAATRGDGYEGDDVTANVRTIGSVPQRLRGDFPDYLAVRGEIYMPREAFTAHNRERVERGDDPFANPRNAAAGTLRQLDPKITAERPLACFFFGVLDASYAFDTHEEQYAKLPEWGLRVTERVAVVDGIEDAIEYRDRLGEDREGLDYEIDGAVFSVNDLAACERLGTTSRAPRWAYAYKFPARTEVTRVADITVQIGRTGRATPVALLEPVEVGGVEVSRATLHNPGEIEELGVNVGDEVRLKRAGDVIPYVSEVVEDGGEGTFAFPDRCPICDSAIERDGPLAFCTGGVSCPAQLQRAVEHYASREGLDIEGLGAERVEQLIDAGLVASLPDLYDLRVADLGQLDGWGETSAANLRDELDASTDPPLSDFITALGVPEVGSTTASNLAREFGDLDALLSADEDALREVPDVGPRVASEIRAFLDNERNRETIDGLRRRGVEPQPIEADTSDELDGLTFVFTGGLSTMTREEATERVERHGARSTGSVSSNTDYLVIGDDPGQRKRDDAAAEDVPELTEAEFETLLAEQGVER</sequence>
<feature type="binding site" evidence="11">
    <location>
        <position position="167"/>
    </location>
    <ligand>
        <name>NAD(+)</name>
        <dbReference type="ChEBI" id="CHEBI:57540"/>
    </ligand>
</feature>
<dbReference type="PROSITE" id="PS50172">
    <property type="entry name" value="BRCT"/>
    <property type="match status" value="1"/>
</dbReference>
<dbReference type="SMART" id="SM00532">
    <property type="entry name" value="LIGANc"/>
    <property type="match status" value="1"/>
</dbReference>
<evidence type="ECO:0000256" key="2">
    <source>
        <dbReference type="ARBA" id="ARBA00022598"/>
    </source>
</evidence>
<feature type="domain" description="BRCT" evidence="13">
    <location>
        <begin position="635"/>
        <end position="691"/>
    </location>
</feature>
<feature type="binding site" evidence="11">
    <location>
        <position position="190"/>
    </location>
    <ligand>
        <name>NAD(+)</name>
        <dbReference type="ChEBI" id="CHEBI:57540"/>
    </ligand>
</feature>
<dbReference type="Gene3D" id="3.40.50.10190">
    <property type="entry name" value="BRCT domain"/>
    <property type="match status" value="1"/>
</dbReference>
<dbReference type="Proteomes" id="UP000011625">
    <property type="component" value="Unassembled WGS sequence"/>
</dbReference>
<dbReference type="NCBIfam" id="TIGR00575">
    <property type="entry name" value="dnlj"/>
    <property type="match status" value="1"/>
</dbReference>
<dbReference type="InterPro" id="IPR036420">
    <property type="entry name" value="BRCT_dom_sf"/>
</dbReference>
<feature type="active site" description="N6-AMP-lysine intermediate" evidence="11">
    <location>
        <position position="169"/>
    </location>
</feature>
<keyword evidence="4 11" id="KW-0479">Metal-binding</keyword>
<keyword evidence="15" id="KW-1185">Reference proteome</keyword>
<evidence type="ECO:0000256" key="11">
    <source>
        <dbReference type="HAMAP-Rule" id="MF_01588"/>
    </source>
</evidence>
<dbReference type="InterPro" id="IPR001679">
    <property type="entry name" value="DNA_ligase"/>
</dbReference>
<dbReference type="Gene3D" id="3.30.470.30">
    <property type="entry name" value="DNA ligase/mRNA capping enzyme"/>
    <property type="match status" value="1"/>
</dbReference>
<feature type="binding site" evidence="11">
    <location>
        <begin position="62"/>
        <end position="66"/>
    </location>
    <ligand>
        <name>NAD(+)</name>
        <dbReference type="ChEBI" id="CHEBI:57540"/>
    </ligand>
</feature>
<dbReference type="AlphaFoldDB" id="M0NAV6"/>
<dbReference type="InterPro" id="IPR010994">
    <property type="entry name" value="RuvA_2-like"/>
</dbReference>
<dbReference type="Gene3D" id="1.10.150.20">
    <property type="entry name" value="5' to 3' exonuclease, C-terminal subdomain"/>
    <property type="match status" value="2"/>
</dbReference>
<dbReference type="FunFam" id="1.10.150.20:FF:000006">
    <property type="entry name" value="DNA ligase"/>
    <property type="match status" value="1"/>
</dbReference>
<dbReference type="SUPFAM" id="SSF50249">
    <property type="entry name" value="Nucleic acid-binding proteins"/>
    <property type="match status" value="1"/>
</dbReference>
<dbReference type="GO" id="GO:0046872">
    <property type="term" value="F:metal ion binding"/>
    <property type="evidence" value="ECO:0007669"/>
    <property type="project" value="UniProtKB-KW"/>
</dbReference>
<feature type="region of interest" description="Disordered" evidence="12">
    <location>
        <begin position="663"/>
        <end position="705"/>
    </location>
</feature>
<proteinExistence type="inferred from homology"/>
<evidence type="ECO:0000256" key="8">
    <source>
        <dbReference type="ARBA" id="ARBA00023027"/>
    </source>
</evidence>
<accession>M0NAV6</accession>
<dbReference type="InterPro" id="IPR041663">
    <property type="entry name" value="DisA/LigA_HHH"/>
</dbReference>
<evidence type="ECO:0000256" key="1">
    <source>
        <dbReference type="ARBA" id="ARBA00004067"/>
    </source>
</evidence>
<dbReference type="NCBIfam" id="NF005932">
    <property type="entry name" value="PRK07956.1"/>
    <property type="match status" value="1"/>
</dbReference>
<dbReference type="NCBIfam" id="NF010931">
    <property type="entry name" value="PRK14351.1"/>
    <property type="match status" value="1"/>
</dbReference>
<keyword evidence="11" id="KW-0464">Manganese</keyword>
<evidence type="ECO:0000256" key="3">
    <source>
        <dbReference type="ARBA" id="ARBA00022705"/>
    </source>
</evidence>
<feature type="binding site" evidence="11">
    <location>
        <position position="478"/>
    </location>
    <ligand>
        <name>Zn(2+)</name>
        <dbReference type="ChEBI" id="CHEBI:29105"/>
    </ligand>
</feature>
<dbReference type="Pfam" id="PF12826">
    <property type="entry name" value="HHH_2"/>
    <property type="match status" value="1"/>
</dbReference>
<evidence type="ECO:0000313" key="15">
    <source>
        <dbReference type="Proteomes" id="UP000011625"/>
    </source>
</evidence>
<evidence type="ECO:0000256" key="6">
    <source>
        <dbReference type="ARBA" id="ARBA00022833"/>
    </source>
</evidence>
<dbReference type="Gene3D" id="1.10.287.610">
    <property type="entry name" value="Helix hairpin bin"/>
    <property type="match status" value="1"/>
</dbReference>
<dbReference type="Pfam" id="PF00533">
    <property type="entry name" value="BRCT"/>
    <property type="match status" value="1"/>
</dbReference>
<keyword evidence="7 11" id="KW-0460">Magnesium</keyword>
<dbReference type="CDD" id="cd17748">
    <property type="entry name" value="BRCT_DNA_ligase_like"/>
    <property type="match status" value="1"/>
</dbReference>
<dbReference type="SUPFAM" id="SSF47781">
    <property type="entry name" value="RuvA domain 2-like"/>
    <property type="match status" value="1"/>
</dbReference>
<feature type="binding site" evidence="11">
    <location>
        <position position="365"/>
    </location>
    <ligand>
        <name>NAD(+)</name>
        <dbReference type="ChEBI" id="CHEBI:57540"/>
    </ligand>
</feature>
<keyword evidence="6 11" id="KW-0862">Zinc</keyword>
<protein>
    <recommendedName>
        <fullName evidence="11">DNA ligase</fullName>
        <ecNumber evidence="11">6.5.1.2</ecNumber>
    </recommendedName>
    <alternativeName>
        <fullName evidence="11">Polydeoxyribonucleotide synthase [NAD(+)]</fullName>
    </alternativeName>
</protein>
<dbReference type="InterPro" id="IPR001357">
    <property type="entry name" value="BRCT_dom"/>
</dbReference>
<keyword evidence="8 11" id="KW-0520">NAD</keyword>
<dbReference type="Pfam" id="PF03120">
    <property type="entry name" value="OB_DNA_ligase"/>
    <property type="match status" value="1"/>
</dbReference>
<dbReference type="STRING" id="1227456.C450_03457"/>
<gene>
    <name evidence="11 14" type="primary">ligA</name>
    <name evidence="14" type="ORF">C450_03457</name>
</gene>
<dbReference type="Pfam" id="PF14520">
    <property type="entry name" value="HHH_5"/>
    <property type="match status" value="1"/>
</dbReference>
<evidence type="ECO:0000256" key="12">
    <source>
        <dbReference type="SAM" id="MobiDB-lite"/>
    </source>
</evidence>
<feature type="region of interest" description="Disordered" evidence="12">
    <location>
        <begin position="129"/>
        <end position="157"/>
    </location>
</feature>
<dbReference type="InterPro" id="IPR012340">
    <property type="entry name" value="NA-bd_OB-fold"/>
</dbReference>
<comment type="function">
    <text evidence="1 11">DNA ligase that catalyzes the formation of phosphodiester linkages between 5'-phosphoryl and 3'-hydroxyl groups in double-stranded DNA using NAD as a coenzyme and as the energy source for the reaction. It is essential for DNA replication and repair of damaged DNA.</text>
</comment>
<evidence type="ECO:0000256" key="9">
    <source>
        <dbReference type="ARBA" id="ARBA00023204"/>
    </source>
</evidence>
<dbReference type="InterPro" id="IPR004150">
    <property type="entry name" value="NAD_DNA_ligase_OB"/>
</dbReference>
<dbReference type="PATRIC" id="fig|1227456.3.peg.720"/>
<keyword evidence="5 11" id="KW-0227">DNA damage</keyword>
<dbReference type="GO" id="GO:0003677">
    <property type="term" value="F:DNA binding"/>
    <property type="evidence" value="ECO:0007669"/>
    <property type="project" value="InterPro"/>
</dbReference>
<feature type="binding site" evidence="11">
    <location>
        <position position="459"/>
    </location>
    <ligand>
        <name>Zn(2+)</name>
        <dbReference type="ChEBI" id="CHEBI:29105"/>
    </ligand>
</feature>
<dbReference type="OrthoDB" id="213206at2157"/>
<evidence type="ECO:0000256" key="4">
    <source>
        <dbReference type="ARBA" id="ARBA00022723"/>
    </source>
</evidence>
<dbReference type="GO" id="GO:0003911">
    <property type="term" value="F:DNA ligase (NAD+) activity"/>
    <property type="evidence" value="ECO:0007669"/>
    <property type="project" value="UniProtKB-UniRule"/>
</dbReference>
<dbReference type="GO" id="GO:0006281">
    <property type="term" value="P:DNA repair"/>
    <property type="evidence" value="ECO:0007669"/>
    <property type="project" value="UniProtKB-KW"/>
</dbReference>
<dbReference type="Pfam" id="PF01653">
    <property type="entry name" value="DNA_ligase_aden"/>
    <property type="match status" value="1"/>
</dbReference>
<dbReference type="InterPro" id="IPR013839">
    <property type="entry name" value="DNAligase_adenylation"/>
</dbReference>
<feature type="compositionally biased region" description="Acidic residues" evidence="12">
    <location>
        <begin position="696"/>
        <end position="705"/>
    </location>
</feature>
<comment type="cofactor">
    <cofactor evidence="11">
        <name>Mg(2+)</name>
        <dbReference type="ChEBI" id="CHEBI:18420"/>
    </cofactor>
    <cofactor evidence="11">
        <name>Mn(2+)</name>
        <dbReference type="ChEBI" id="CHEBI:29035"/>
    </cofactor>
</comment>
<feature type="compositionally biased region" description="Polar residues" evidence="12">
    <location>
        <begin position="670"/>
        <end position="679"/>
    </location>
</feature>
<comment type="similarity">
    <text evidence="11">Belongs to the NAD-dependent DNA ligase family. LigA subfamily.</text>
</comment>
<dbReference type="GO" id="GO:0006260">
    <property type="term" value="P:DNA replication"/>
    <property type="evidence" value="ECO:0007669"/>
    <property type="project" value="UniProtKB-KW"/>
</dbReference>
<evidence type="ECO:0000256" key="5">
    <source>
        <dbReference type="ARBA" id="ARBA00022763"/>
    </source>
</evidence>
<dbReference type="CDD" id="cd00114">
    <property type="entry name" value="LIGANc"/>
    <property type="match status" value="1"/>
</dbReference>
<dbReference type="InterPro" id="IPR013840">
    <property type="entry name" value="DNAligase_N"/>
</dbReference>
<dbReference type="EC" id="6.5.1.2" evidence="11"/>
<comment type="caution">
    <text evidence="14">The sequence shown here is derived from an EMBL/GenBank/DDBJ whole genome shotgun (WGS) entry which is preliminary data.</text>
</comment>
<reference evidence="14 15" key="1">
    <citation type="journal article" date="2014" name="PLoS Genet.">
        <title>Phylogenetically driven sequencing of extremely halophilic archaea reveals strategies for static and dynamic osmo-response.</title>
        <authorList>
            <person name="Becker E.A."/>
            <person name="Seitzer P.M."/>
            <person name="Tritt A."/>
            <person name="Larsen D."/>
            <person name="Krusor M."/>
            <person name="Yao A.I."/>
            <person name="Wu D."/>
            <person name="Madern D."/>
            <person name="Eisen J.A."/>
            <person name="Darling A.E."/>
            <person name="Facciotti M.T."/>
        </authorList>
    </citation>
    <scope>NUCLEOTIDE SEQUENCE [LARGE SCALE GENOMIC DNA]</scope>
    <source>
        <strain evidence="14 15">DSM 8989</strain>
    </source>
</reference>
<comment type="catalytic activity">
    <reaction evidence="10 11">
        <text>NAD(+) + (deoxyribonucleotide)n-3'-hydroxyl + 5'-phospho-(deoxyribonucleotide)m = (deoxyribonucleotide)n+m + AMP + beta-nicotinamide D-nucleotide.</text>
        <dbReference type="EC" id="6.5.1.2"/>
    </reaction>
</comment>
<organism evidence="14 15">
    <name type="scientific">Halococcus salifodinae DSM 8989</name>
    <dbReference type="NCBI Taxonomy" id="1227456"/>
    <lineage>
        <taxon>Archaea</taxon>
        <taxon>Methanobacteriati</taxon>
        <taxon>Methanobacteriota</taxon>
        <taxon>Stenosarchaea group</taxon>
        <taxon>Halobacteria</taxon>
        <taxon>Halobacteriales</taxon>
        <taxon>Halococcaceae</taxon>
        <taxon>Halococcus</taxon>
    </lineage>
</organism>
<evidence type="ECO:0000313" key="14">
    <source>
        <dbReference type="EMBL" id="EMA55092.1"/>
    </source>
</evidence>
<evidence type="ECO:0000256" key="7">
    <source>
        <dbReference type="ARBA" id="ARBA00022842"/>
    </source>
</evidence>
<feature type="binding site" evidence="11">
    <location>
        <begin position="110"/>
        <end position="111"/>
    </location>
    <ligand>
        <name>NAD(+)</name>
        <dbReference type="ChEBI" id="CHEBI:57540"/>
    </ligand>
</feature>
<dbReference type="SUPFAM" id="SSF52113">
    <property type="entry name" value="BRCT domain"/>
    <property type="match status" value="1"/>
</dbReference>
<dbReference type="SUPFAM" id="SSF56091">
    <property type="entry name" value="DNA ligase/mRNA capping enzyme, catalytic domain"/>
    <property type="match status" value="1"/>
</dbReference>
<name>M0NAV6_9EURY</name>
<dbReference type="PANTHER" id="PTHR23389">
    <property type="entry name" value="CHROMOSOME TRANSMISSION FIDELITY FACTOR 18"/>
    <property type="match status" value="1"/>
</dbReference>
<keyword evidence="9 11" id="KW-0234">DNA repair</keyword>
<dbReference type="InterPro" id="IPR003583">
    <property type="entry name" value="Hlx-hairpin-Hlx_DNA-bd_motif"/>
</dbReference>
<feature type="binding site" evidence="11">
    <location>
        <position position="456"/>
    </location>
    <ligand>
        <name>Zn(2+)</name>
        <dbReference type="ChEBI" id="CHEBI:29105"/>
    </ligand>
</feature>
<evidence type="ECO:0000256" key="10">
    <source>
        <dbReference type="ARBA" id="ARBA00034005"/>
    </source>
</evidence>
<dbReference type="SMART" id="SM00278">
    <property type="entry name" value="HhH1"/>
    <property type="match status" value="4"/>
</dbReference>
<comment type="caution">
    <text evidence="11">Lacks conserved residue(s) required for the propagation of feature annotation.</text>
</comment>
<dbReference type="SMART" id="SM00292">
    <property type="entry name" value="BRCT"/>
    <property type="match status" value="1"/>
</dbReference>
<dbReference type="PIRSF" id="PIRSF001604">
    <property type="entry name" value="LigA"/>
    <property type="match status" value="1"/>
</dbReference>
<dbReference type="RefSeq" id="WP_005040030.1">
    <property type="nucleotide sequence ID" value="NZ_AOME01000015.1"/>
</dbReference>
<dbReference type="PANTHER" id="PTHR23389:SF9">
    <property type="entry name" value="DNA LIGASE"/>
    <property type="match status" value="1"/>
</dbReference>
<feature type="compositionally biased region" description="Acidic residues" evidence="12">
    <location>
        <begin position="144"/>
        <end position="157"/>
    </location>
</feature>